<organism evidence="2 3">
    <name type="scientific">Rhodococcus erythropolis</name>
    <name type="common">Arthrobacter picolinophilus</name>
    <dbReference type="NCBI Taxonomy" id="1833"/>
    <lineage>
        <taxon>Bacteria</taxon>
        <taxon>Bacillati</taxon>
        <taxon>Actinomycetota</taxon>
        <taxon>Actinomycetes</taxon>
        <taxon>Mycobacteriales</taxon>
        <taxon>Nocardiaceae</taxon>
        <taxon>Rhodococcus</taxon>
        <taxon>Rhodococcus erythropolis group</taxon>
    </lineage>
</organism>
<feature type="region of interest" description="Disordered" evidence="1">
    <location>
        <begin position="39"/>
        <end position="59"/>
    </location>
</feature>
<dbReference type="Pfam" id="PF12710">
    <property type="entry name" value="HAD"/>
    <property type="match status" value="1"/>
</dbReference>
<dbReference type="Proteomes" id="UP000502345">
    <property type="component" value="Chromosome"/>
</dbReference>
<name>A0A6G9CNN9_RHOER</name>
<proteinExistence type="predicted"/>
<dbReference type="InterPro" id="IPR036412">
    <property type="entry name" value="HAD-like_sf"/>
</dbReference>
<dbReference type="InterPro" id="IPR023214">
    <property type="entry name" value="HAD_sf"/>
</dbReference>
<evidence type="ECO:0000256" key="1">
    <source>
        <dbReference type="SAM" id="MobiDB-lite"/>
    </source>
</evidence>
<gene>
    <name evidence="2" type="ORF">G9444_1280</name>
</gene>
<dbReference type="EMBL" id="CP050124">
    <property type="protein sequence ID" value="QIP38524.1"/>
    <property type="molecule type" value="Genomic_DNA"/>
</dbReference>
<reference evidence="2 3" key="1">
    <citation type="submission" date="2020-03" db="EMBL/GenBank/DDBJ databases">
        <title>Screen low temperature-resistant strains for efficient degradation of petroleum hydrocarbons under the low temperature.</title>
        <authorList>
            <person name="Wang Y."/>
            <person name="Chen J."/>
        </authorList>
    </citation>
    <scope>NUCLEOTIDE SEQUENCE [LARGE SCALE GENOMIC DNA]</scope>
    <source>
        <strain evidence="2 3">KB1</strain>
    </source>
</reference>
<dbReference type="Gene3D" id="3.40.50.1000">
    <property type="entry name" value="HAD superfamily/HAD-like"/>
    <property type="match status" value="1"/>
</dbReference>
<dbReference type="SUPFAM" id="SSF56784">
    <property type="entry name" value="HAD-like"/>
    <property type="match status" value="1"/>
</dbReference>
<dbReference type="AlphaFoldDB" id="A0A6G9CNN9"/>
<evidence type="ECO:0000313" key="2">
    <source>
        <dbReference type="EMBL" id="QIP38524.1"/>
    </source>
</evidence>
<protein>
    <submittedName>
        <fullName evidence="2">Acid phosphatase</fullName>
    </submittedName>
</protein>
<evidence type="ECO:0000313" key="3">
    <source>
        <dbReference type="Proteomes" id="UP000502345"/>
    </source>
</evidence>
<accession>A0A6G9CNN9</accession>
<sequence>MLTEALSPEMGDAIFGRRSEYESAGSVIASLEARDHMSSQFVEASTSDNPDPLPSWQDGTPKQAIRQFVERATTEGSPDEIAPEDRIAVFDNDGTLWCEKPMPIQLDFILRRLVEMTNQDPTLRNRQPWQAAFEQDYAWLNDVISKHYRGDDSALKVLAAGVLAAFAEVTVDEFETHADTYLRTASHPTLDRKYLHCSYSPMVELLDYLAAKGFSNYIVSGGGRDFMRPISQEVYGIHRDRVIGSGVALTWKDDGHSGTILRQPQTDVVDDGPAKPVQIWNRIGRRPVIAAGNSNGDLPMLQFAEHPNIPALRLLVLHDDPEREFDYVDGAEQALDASRANGWTVVSIKNDWKTVFEPLAE</sequence>
<feature type="compositionally biased region" description="Polar residues" evidence="1">
    <location>
        <begin position="39"/>
        <end position="49"/>
    </location>
</feature>
<dbReference type="CDD" id="cd01427">
    <property type="entry name" value="HAD_like"/>
    <property type="match status" value="1"/>
</dbReference>